<feature type="non-terminal residue" evidence="5">
    <location>
        <position position="368"/>
    </location>
</feature>
<dbReference type="InterPro" id="IPR002168">
    <property type="entry name" value="Lipase_GDXG_HIS_AS"/>
</dbReference>
<dbReference type="InterPro" id="IPR029058">
    <property type="entry name" value="AB_hydrolase_fold"/>
</dbReference>
<dbReference type="Proteomes" id="UP000663829">
    <property type="component" value="Unassembled WGS sequence"/>
</dbReference>
<dbReference type="EMBL" id="CAJNOQ010023353">
    <property type="protein sequence ID" value="CAF1513945.1"/>
    <property type="molecule type" value="Genomic_DNA"/>
</dbReference>
<dbReference type="InterPro" id="IPR033140">
    <property type="entry name" value="Lipase_GDXG_put_SER_AS"/>
</dbReference>
<comment type="similarity">
    <text evidence="1">Belongs to the 'GDXG' lipolytic enzyme family.</text>
</comment>
<dbReference type="Pfam" id="PF07859">
    <property type="entry name" value="Abhydrolase_3"/>
    <property type="match status" value="2"/>
</dbReference>
<proteinExistence type="inferred from homology"/>
<keyword evidence="2" id="KW-0378">Hydrolase</keyword>
<accession>A0A815TZV7</accession>
<feature type="domain" description="Alpha/beta hydrolase fold-3" evidence="4">
    <location>
        <begin position="68"/>
        <end position="212"/>
    </location>
</feature>
<dbReference type="PROSITE" id="PS01173">
    <property type="entry name" value="LIPASE_GDXG_HIS"/>
    <property type="match status" value="1"/>
</dbReference>
<dbReference type="Gene3D" id="3.40.50.1820">
    <property type="entry name" value="alpha/beta hydrolase"/>
    <property type="match status" value="1"/>
</dbReference>
<keyword evidence="7" id="KW-1185">Reference proteome</keyword>
<evidence type="ECO:0000256" key="2">
    <source>
        <dbReference type="ARBA" id="ARBA00022801"/>
    </source>
</evidence>
<reference evidence="5" key="1">
    <citation type="submission" date="2021-02" db="EMBL/GenBank/DDBJ databases">
        <authorList>
            <person name="Nowell W R."/>
        </authorList>
    </citation>
    <scope>NUCLEOTIDE SEQUENCE</scope>
</reference>
<dbReference type="InterPro" id="IPR013094">
    <property type="entry name" value="AB_hydrolase_3"/>
</dbReference>
<evidence type="ECO:0000313" key="5">
    <source>
        <dbReference type="EMBL" id="CAF1513945.1"/>
    </source>
</evidence>
<dbReference type="AlphaFoldDB" id="A0A815TZV7"/>
<dbReference type="GO" id="GO:0016787">
    <property type="term" value="F:hydrolase activity"/>
    <property type="evidence" value="ECO:0007669"/>
    <property type="project" value="UniProtKB-KW"/>
</dbReference>
<dbReference type="PANTHER" id="PTHR48081:SF8">
    <property type="entry name" value="ALPHA_BETA HYDROLASE FOLD-3 DOMAIN-CONTAINING PROTEIN-RELATED"/>
    <property type="match status" value="1"/>
</dbReference>
<protein>
    <recommendedName>
        <fullName evidence="4">Alpha/beta hydrolase fold-3 domain-containing protein</fullName>
    </recommendedName>
</protein>
<dbReference type="PANTHER" id="PTHR48081">
    <property type="entry name" value="AB HYDROLASE SUPERFAMILY PROTEIN C4A8.06C"/>
    <property type="match status" value="1"/>
</dbReference>
<sequence>TRVTEWCFNIPFYDTLSFMLNICDKIKYRYFDDKSVLWEDTYIENIRVRIYDPVNATKTPQKNAKALILYFHGGGFFFGSVGSHDTMNYYLSKYSGTKIIAVDYHLSPTVHYPVAVNQSIRVTRYILQHPQKYNIDPTRVFLAGDSAGANLVIVIERYLHKELIYPIRAEILLYPLLQMVNYMLPSYQKYLKYEILSVVTEDFLRNVPNYYLNATFDGSQLFKNQHLSKQDLNKFYSVINKQWLNQSNIYKRSYDIDKLLPDDYYLMSTTSESHPDTSKLFHDDISPLLSSSNIISQTPSTFLVSCEYDTLQSDSLLYWERLKEAHVEVEYKHYQIFHGAMTFVDWPVAFPDAFSIIEDSAAFIRKKI</sequence>
<evidence type="ECO:0000259" key="4">
    <source>
        <dbReference type="Pfam" id="PF07859"/>
    </source>
</evidence>
<organism evidence="5 7">
    <name type="scientific">Didymodactylos carnosus</name>
    <dbReference type="NCBI Taxonomy" id="1234261"/>
    <lineage>
        <taxon>Eukaryota</taxon>
        <taxon>Metazoa</taxon>
        <taxon>Spiralia</taxon>
        <taxon>Gnathifera</taxon>
        <taxon>Rotifera</taxon>
        <taxon>Eurotatoria</taxon>
        <taxon>Bdelloidea</taxon>
        <taxon>Philodinida</taxon>
        <taxon>Philodinidae</taxon>
        <taxon>Didymodactylos</taxon>
    </lineage>
</organism>
<gene>
    <name evidence="5" type="ORF">GPM918_LOCUS37238</name>
    <name evidence="6" type="ORF">SRO942_LOCUS37998</name>
</gene>
<dbReference type="PROSITE" id="PS01174">
    <property type="entry name" value="LIPASE_GDXG_SER"/>
    <property type="match status" value="1"/>
</dbReference>
<evidence type="ECO:0000256" key="1">
    <source>
        <dbReference type="ARBA" id="ARBA00010515"/>
    </source>
</evidence>
<dbReference type="Proteomes" id="UP000681722">
    <property type="component" value="Unassembled WGS sequence"/>
</dbReference>
<evidence type="ECO:0000313" key="7">
    <source>
        <dbReference type="Proteomes" id="UP000663829"/>
    </source>
</evidence>
<evidence type="ECO:0000256" key="3">
    <source>
        <dbReference type="PROSITE-ProRule" id="PRU10038"/>
    </source>
</evidence>
<comment type="caution">
    <text evidence="5">The sequence shown here is derived from an EMBL/GenBank/DDBJ whole genome shotgun (WGS) entry which is preliminary data.</text>
</comment>
<evidence type="ECO:0000313" key="6">
    <source>
        <dbReference type="EMBL" id="CAF4374180.1"/>
    </source>
</evidence>
<name>A0A815TZV7_9BILA</name>
<dbReference type="SUPFAM" id="SSF53474">
    <property type="entry name" value="alpha/beta-Hydrolases"/>
    <property type="match status" value="1"/>
</dbReference>
<feature type="domain" description="Alpha/beta hydrolase fold-3" evidence="4">
    <location>
        <begin position="277"/>
        <end position="335"/>
    </location>
</feature>
<dbReference type="EMBL" id="CAJOBC010088895">
    <property type="protein sequence ID" value="CAF4374180.1"/>
    <property type="molecule type" value="Genomic_DNA"/>
</dbReference>
<dbReference type="OrthoDB" id="408631at2759"/>
<dbReference type="InterPro" id="IPR050300">
    <property type="entry name" value="GDXG_lipolytic_enzyme"/>
</dbReference>
<feature type="active site" evidence="3">
    <location>
        <position position="146"/>
    </location>
</feature>